<feature type="region of interest" description="Disordered" evidence="9">
    <location>
        <begin position="242"/>
        <end position="268"/>
    </location>
</feature>
<evidence type="ECO:0000256" key="7">
    <source>
        <dbReference type="ARBA" id="ARBA00022884"/>
    </source>
</evidence>
<dbReference type="STRING" id="7370.A0A1I8M9X3"/>
<dbReference type="Pfam" id="PF04410">
    <property type="entry name" value="Gar1"/>
    <property type="match status" value="1"/>
</dbReference>
<gene>
    <name evidence="10" type="primary">101900722</name>
</gene>
<feature type="region of interest" description="Disordered" evidence="9">
    <location>
        <begin position="569"/>
        <end position="609"/>
    </location>
</feature>
<dbReference type="eggNOG" id="KOG2236">
    <property type="taxonomic scope" value="Eukaryota"/>
</dbReference>
<dbReference type="PANTHER" id="PTHR31633">
    <property type="entry name" value="H/ACA RIBONUCLEOPROTEIN COMPLEX NON-CORE SUBUNIT NAF1"/>
    <property type="match status" value="1"/>
</dbReference>
<dbReference type="GO" id="GO:0003723">
    <property type="term" value="F:RNA binding"/>
    <property type="evidence" value="ECO:0007669"/>
    <property type="project" value="UniProtKB-KW"/>
</dbReference>
<feature type="region of interest" description="Disordered" evidence="9">
    <location>
        <begin position="399"/>
        <end position="520"/>
    </location>
</feature>
<feature type="compositionally biased region" description="Basic and acidic residues" evidence="9">
    <location>
        <begin position="429"/>
        <end position="444"/>
    </location>
</feature>
<dbReference type="InterPro" id="IPR038664">
    <property type="entry name" value="Gar1/Naf1_Cbf5-bd_sf"/>
</dbReference>
<dbReference type="FunFam" id="2.40.10.230:FF:000002">
    <property type="entry name" value="H/ACA ribonucleoprotein complex non-core subunit NAF1"/>
    <property type="match status" value="1"/>
</dbReference>
<dbReference type="GO" id="GO:0005634">
    <property type="term" value="C:nucleus"/>
    <property type="evidence" value="ECO:0007669"/>
    <property type="project" value="UniProtKB-SubCell"/>
</dbReference>
<dbReference type="GO" id="GO:0001522">
    <property type="term" value="P:pseudouridine synthesis"/>
    <property type="evidence" value="ECO:0007669"/>
    <property type="project" value="InterPro"/>
</dbReference>
<dbReference type="OrthoDB" id="21550at2759"/>
<dbReference type="GO" id="GO:0000493">
    <property type="term" value="P:box H/ACA snoRNP assembly"/>
    <property type="evidence" value="ECO:0007669"/>
    <property type="project" value="InterPro"/>
</dbReference>
<feature type="region of interest" description="Disordered" evidence="9">
    <location>
        <begin position="54"/>
        <end position="230"/>
    </location>
</feature>
<evidence type="ECO:0000256" key="1">
    <source>
        <dbReference type="ARBA" id="ARBA00004123"/>
    </source>
</evidence>
<evidence type="ECO:0000256" key="2">
    <source>
        <dbReference type="ARBA" id="ARBA00009801"/>
    </source>
</evidence>
<dbReference type="InterPro" id="IPR009000">
    <property type="entry name" value="Transl_B-barrel_sf"/>
</dbReference>
<keyword evidence="4" id="KW-0690">Ribosome biogenesis</keyword>
<feature type="compositionally biased region" description="Polar residues" evidence="9">
    <location>
        <begin position="127"/>
        <end position="150"/>
    </location>
</feature>
<evidence type="ECO:0000256" key="5">
    <source>
        <dbReference type="ARBA" id="ARBA00022552"/>
    </source>
</evidence>
<feature type="compositionally biased region" description="Basic and acidic residues" evidence="9">
    <location>
        <begin position="156"/>
        <end position="168"/>
    </location>
</feature>
<dbReference type="GO" id="GO:0005732">
    <property type="term" value="C:sno(s)RNA-containing ribonucleoprotein complex"/>
    <property type="evidence" value="ECO:0007669"/>
    <property type="project" value="InterPro"/>
</dbReference>
<reference evidence="10" key="1">
    <citation type="submission" date="2020-05" db="UniProtKB">
        <authorList>
            <consortium name="EnsemblMetazoa"/>
        </authorList>
    </citation>
    <scope>IDENTIFICATION</scope>
    <source>
        <strain evidence="10">Aabys</strain>
    </source>
</reference>
<dbReference type="GO" id="GO:0043489">
    <property type="term" value="P:RNA stabilization"/>
    <property type="evidence" value="ECO:0007669"/>
    <property type="project" value="UniProtKB-ARBA"/>
</dbReference>
<name>A0A1I8M9X3_MUSDO</name>
<protein>
    <recommendedName>
        <fullName evidence="3">H/ACA ribonucleoprotein complex non-core subunit NAF1</fullName>
    </recommendedName>
</protein>
<evidence type="ECO:0000256" key="6">
    <source>
        <dbReference type="ARBA" id="ARBA00022553"/>
    </source>
</evidence>
<feature type="compositionally biased region" description="Low complexity" evidence="9">
    <location>
        <begin position="491"/>
        <end position="520"/>
    </location>
</feature>
<dbReference type="InterPro" id="IPR007504">
    <property type="entry name" value="H/ACA_rnp_Gar1/Naf1"/>
</dbReference>
<proteinExistence type="inferred from homology"/>
<sequence>MMENLETQDKSKEVDSGIQPVGGEEKHDNHDTEGDVKKPCDPVTILSVEVLSTGTEVVPETDNGTKLASNTQPIEEPVEPCASDNVNTQTHANNEDVNKAVDETAKDNIEENTVDKQTESMEEDITNAANHNVPSDESSSKVASEVSITECSEETLAEKEPSAIEKEPSAPTSTTGLSLLAQYASGNEDSDTDSVVEVPLPANQDYRNKVVEIDSDTDSDSSSSDSDVECFENLRKKIEKRMEVDDEDEEDDDDENSKGENRRKPKQKIRAKGELLLEDLPPIHELQITVPEDECIELGKIHSVVDQLVLVSALPNSVLLDLDTVLFLDKGQRVLGEVFDVLGQVADPLYCVRFNTNKDINEKNIKVGDTVYVAPKTQYTQFIILSSLMNVKGSDASWENDIEPPPRFLDYSDDEQEQLARRQLRNRNKPTDCDDPEKKARTMETGDEEEEHSSSASRPKHTRQQRNQNRRGESGQGSNNQNSYNRPPRHQSPYHQQRHQQQMNRPSNHNPSSWHSNYYPQQYPVPPPNYGYGGGGYPQMPPVQNYAPPPMYPMPPMGYHAPPPQPHMRPVLNNPAGPVPPQMHPGVFSMRPPTMGNFDGHHPPPPGSQ</sequence>
<evidence type="ECO:0000256" key="3">
    <source>
        <dbReference type="ARBA" id="ARBA00021438"/>
    </source>
</evidence>
<dbReference type="AlphaFoldDB" id="A0A1I8M9X3"/>
<dbReference type="VEuPathDB" id="VectorBase:MDOA002725"/>
<feature type="compositionally biased region" description="Basic and acidic residues" evidence="9">
    <location>
        <begin position="23"/>
        <end position="40"/>
    </location>
</feature>
<feature type="compositionally biased region" description="Basic and acidic residues" evidence="9">
    <location>
        <begin position="93"/>
        <end position="119"/>
    </location>
</feature>
<dbReference type="KEGG" id="mde:101900722"/>
<keyword evidence="5" id="KW-0698">rRNA processing</keyword>
<dbReference type="RefSeq" id="XP_005181698.2">
    <property type="nucleotide sequence ID" value="XM_005181641.4"/>
</dbReference>
<dbReference type="VEuPathDB" id="VectorBase:MDOMA2_014493"/>
<feature type="region of interest" description="Disordered" evidence="9">
    <location>
        <begin position="1"/>
        <end position="41"/>
    </location>
</feature>
<keyword evidence="6" id="KW-0597">Phosphoprotein</keyword>
<dbReference type="Gene3D" id="2.40.10.230">
    <property type="entry name" value="Probable tRNA pseudouridine synthase domain"/>
    <property type="match status" value="1"/>
</dbReference>
<feature type="compositionally biased region" description="Polar residues" evidence="9">
    <location>
        <begin position="62"/>
        <end position="73"/>
    </location>
</feature>
<evidence type="ECO:0000256" key="9">
    <source>
        <dbReference type="SAM" id="MobiDB-lite"/>
    </source>
</evidence>
<evidence type="ECO:0000256" key="8">
    <source>
        <dbReference type="ARBA" id="ARBA00023242"/>
    </source>
</evidence>
<evidence type="ECO:0000256" key="4">
    <source>
        <dbReference type="ARBA" id="ARBA00022517"/>
    </source>
</evidence>
<evidence type="ECO:0000313" key="10">
    <source>
        <dbReference type="EnsemblMetazoa" id="MDOA002725-PA"/>
    </source>
</evidence>
<comment type="similarity">
    <text evidence="2">Belongs to the NAF1 family.</text>
</comment>
<dbReference type="PANTHER" id="PTHR31633:SF1">
    <property type="entry name" value="H_ACA RIBONUCLEOPROTEIN COMPLEX NON-CORE SUBUNIT NAF1"/>
    <property type="match status" value="1"/>
</dbReference>
<dbReference type="EnsemblMetazoa" id="MDOA002725-RA">
    <property type="protein sequence ID" value="MDOA002725-PA"/>
    <property type="gene ID" value="MDOA002725"/>
</dbReference>
<dbReference type="InterPro" id="IPR040309">
    <property type="entry name" value="Naf1"/>
</dbReference>
<organism evidence="10">
    <name type="scientific">Musca domestica</name>
    <name type="common">House fly</name>
    <dbReference type="NCBI Taxonomy" id="7370"/>
    <lineage>
        <taxon>Eukaryota</taxon>
        <taxon>Metazoa</taxon>
        <taxon>Ecdysozoa</taxon>
        <taxon>Arthropoda</taxon>
        <taxon>Hexapoda</taxon>
        <taxon>Insecta</taxon>
        <taxon>Pterygota</taxon>
        <taxon>Neoptera</taxon>
        <taxon>Endopterygota</taxon>
        <taxon>Diptera</taxon>
        <taxon>Brachycera</taxon>
        <taxon>Muscomorpha</taxon>
        <taxon>Muscoidea</taxon>
        <taxon>Muscidae</taxon>
        <taxon>Musca</taxon>
    </lineage>
</organism>
<dbReference type="SUPFAM" id="SSF50447">
    <property type="entry name" value="Translation proteins"/>
    <property type="match status" value="1"/>
</dbReference>
<keyword evidence="8" id="KW-0539">Nucleus</keyword>
<comment type="subcellular location">
    <subcellularLocation>
        <location evidence="1">Nucleus</location>
    </subcellularLocation>
</comment>
<keyword evidence="7" id="KW-0694">RNA-binding</keyword>
<accession>A0A1I8M9X3</accession>
<dbReference type="GO" id="GO:0006364">
    <property type="term" value="P:rRNA processing"/>
    <property type="evidence" value="ECO:0007669"/>
    <property type="project" value="UniProtKB-KW"/>
</dbReference>
<feature type="compositionally biased region" description="Acidic residues" evidence="9">
    <location>
        <begin position="244"/>
        <end position="255"/>
    </location>
</feature>